<dbReference type="InterPro" id="IPR004252">
    <property type="entry name" value="Probable_transposase_24"/>
</dbReference>
<dbReference type="KEGG" id="nnu:104587759"/>
<dbReference type="OrthoDB" id="1913335at2759"/>
<proteinExistence type="predicted"/>
<keyword evidence="2" id="KW-1185">Reference proteome</keyword>
<sequence length="210" mass="24260">MIGEIPTETKKDIWKLIKKKFKVNDDMKDYTMKSLGKKWRDWKSNLNKKYYDPDPDSVDALPIEQLENRVDAHQWRNLVQFWRSEKGTTRSITNKANHSKQTINHTAGAKSFARVHEELKIEREADVSRTDVFYATHRKKDGTLVDPRSGSLMEEMQNCMSQEEDTQNEGSEQGHDDVYAHVMGQERRGRVRGIGLGPNSVQVQGPMTKP</sequence>
<evidence type="ECO:0000313" key="2">
    <source>
        <dbReference type="Proteomes" id="UP000189703"/>
    </source>
</evidence>
<feature type="compositionally biased region" description="Polar residues" evidence="1">
    <location>
        <begin position="199"/>
        <end position="210"/>
    </location>
</feature>
<organism evidence="2 3">
    <name type="scientific">Nelumbo nucifera</name>
    <name type="common">Sacred lotus</name>
    <dbReference type="NCBI Taxonomy" id="4432"/>
    <lineage>
        <taxon>Eukaryota</taxon>
        <taxon>Viridiplantae</taxon>
        <taxon>Streptophyta</taxon>
        <taxon>Embryophyta</taxon>
        <taxon>Tracheophyta</taxon>
        <taxon>Spermatophyta</taxon>
        <taxon>Magnoliopsida</taxon>
        <taxon>Proteales</taxon>
        <taxon>Nelumbonaceae</taxon>
        <taxon>Nelumbo</taxon>
    </lineage>
</organism>
<dbReference type="STRING" id="4432.A0A1U7YTV5"/>
<evidence type="ECO:0000256" key="1">
    <source>
        <dbReference type="SAM" id="MobiDB-lite"/>
    </source>
</evidence>
<accession>A0A1U7YTV5</accession>
<name>A0A1U7YTV5_NELNU</name>
<gene>
    <name evidence="3" type="primary">LOC104587759</name>
</gene>
<dbReference type="PANTHER" id="PTHR33144">
    <property type="entry name" value="OS10G0409366 PROTEIN-RELATED"/>
    <property type="match status" value="1"/>
</dbReference>
<protein>
    <submittedName>
        <fullName evidence="3">Uncharacterized protein LOC104587759</fullName>
    </submittedName>
</protein>
<dbReference type="RefSeq" id="XP_010243782.1">
    <property type="nucleotide sequence ID" value="XM_010245480.2"/>
</dbReference>
<dbReference type="AlphaFoldDB" id="A0A1U7YTV5"/>
<feature type="region of interest" description="Disordered" evidence="1">
    <location>
        <begin position="187"/>
        <end position="210"/>
    </location>
</feature>
<dbReference type="PANTHER" id="PTHR33144:SF46">
    <property type="entry name" value="OS04G0610000 PROTEIN"/>
    <property type="match status" value="1"/>
</dbReference>
<dbReference type="Proteomes" id="UP000189703">
    <property type="component" value="Unplaced"/>
</dbReference>
<dbReference type="GeneID" id="104587759"/>
<dbReference type="Pfam" id="PF03004">
    <property type="entry name" value="Transposase_24"/>
    <property type="match status" value="1"/>
</dbReference>
<dbReference type="OMA" id="HEVFMET"/>
<reference evidence="3" key="1">
    <citation type="submission" date="2025-08" db="UniProtKB">
        <authorList>
            <consortium name="RefSeq"/>
        </authorList>
    </citation>
    <scope>IDENTIFICATION</scope>
</reference>
<evidence type="ECO:0000313" key="3">
    <source>
        <dbReference type="RefSeq" id="XP_010243782.1"/>
    </source>
</evidence>